<dbReference type="EMBL" id="JROM01000021">
    <property type="protein sequence ID" value="KHE74512.1"/>
    <property type="molecule type" value="Genomic_DNA"/>
</dbReference>
<dbReference type="PANTHER" id="PTHR41282">
    <property type="entry name" value="CONSERVED TRANSMEMBRANE PROTEIN-RELATED"/>
    <property type="match status" value="1"/>
</dbReference>
<dbReference type="Pfam" id="PF12811">
    <property type="entry name" value="BaxI_1"/>
    <property type="match status" value="1"/>
</dbReference>
<sequence length="267" mass="28567">MAGGNPLLRDFNKKNGTATTPDISRDPRYSPENLENLYNAPAAGPDRTGRMSYDDVVMRTSLVLGCVIVTAVVGWVAPVLALPGAIVGLVLGLVNAFKREPSPLLITLYALAEGLFLGGISRMFEGAYPGIVVQAVIGTLAVFVSVLVLYKVGVLRSSPRVTKFFMVALLAYALFALVNLGTSLLGGYNMRYDATIFGIPLGLFVGAIAILLAVYSFVLDFENISDGVKRGIPKKAAWSAAFGLTVTLIWAYVEILRVLSIIRSMSD</sequence>
<keyword evidence="2" id="KW-0472">Membrane</keyword>
<name>A0A0B0DEC5_9MICC</name>
<feature type="transmembrane region" description="Helical" evidence="2">
    <location>
        <begin position="56"/>
        <end position="73"/>
    </location>
</feature>
<feature type="transmembrane region" description="Helical" evidence="2">
    <location>
        <begin position="130"/>
        <end position="152"/>
    </location>
</feature>
<evidence type="ECO:0000256" key="2">
    <source>
        <dbReference type="SAM" id="Phobius"/>
    </source>
</evidence>
<dbReference type="AlphaFoldDB" id="A0A0B0DEC5"/>
<evidence type="ECO:0000256" key="1">
    <source>
        <dbReference type="SAM" id="MobiDB-lite"/>
    </source>
</evidence>
<dbReference type="PANTHER" id="PTHR41282:SF1">
    <property type="entry name" value="CONSERVED TRANSMEMBRANE PROTEIN-RELATED"/>
    <property type="match status" value="1"/>
</dbReference>
<evidence type="ECO:0000313" key="4">
    <source>
        <dbReference type="Proteomes" id="UP000030664"/>
    </source>
</evidence>
<evidence type="ECO:0000313" key="3">
    <source>
        <dbReference type="EMBL" id="KHE74512.1"/>
    </source>
</evidence>
<dbReference type="PIRSF" id="PIRSF009160">
    <property type="entry name" value="UCP009160"/>
    <property type="match status" value="1"/>
</dbReference>
<accession>A0A0B0DEC5</accession>
<comment type="caution">
    <text evidence="3">The sequence shown here is derived from an EMBL/GenBank/DDBJ whole genome shotgun (WGS) entry which is preliminary data.</text>
</comment>
<feature type="transmembrane region" description="Helical" evidence="2">
    <location>
        <begin position="194"/>
        <end position="219"/>
    </location>
</feature>
<reference evidence="3 4" key="1">
    <citation type="submission" date="2014-09" db="EMBL/GenBank/DDBJ databases">
        <title>High-quality draft genome sequence of Kocuria marina SO9-6, an actinobacterium isolated from a copper mine.</title>
        <authorList>
            <person name="Castro D.B."/>
            <person name="Pereira L.B."/>
            <person name="Silva M.V."/>
            <person name="Silva B.P."/>
            <person name="Zanardi B.R."/>
            <person name="Carlos C."/>
            <person name="Belgini D.R."/>
            <person name="Limache E.G."/>
            <person name="Lacerda G.V."/>
            <person name="Nery M.B."/>
            <person name="Gomes M.B."/>
            <person name="Souza S."/>
            <person name="Silva T.M."/>
            <person name="Rodrigues V.D."/>
            <person name="Paulino L.C."/>
            <person name="Vicentini R."/>
            <person name="Ferraz L.F."/>
            <person name="Ottoboni L.M."/>
        </authorList>
    </citation>
    <scope>NUCLEOTIDE SEQUENCE [LARGE SCALE GENOMIC DNA]</scope>
    <source>
        <strain evidence="3 4">SO9-6</strain>
    </source>
</reference>
<feature type="transmembrane region" description="Helical" evidence="2">
    <location>
        <begin position="104"/>
        <end position="124"/>
    </location>
</feature>
<dbReference type="Proteomes" id="UP000030664">
    <property type="component" value="Unassembled WGS sequence"/>
</dbReference>
<gene>
    <name evidence="3" type="ORF">AS25_06880</name>
</gene>
<dbReference type="RefSeq" id="WP_035963708.1">
    <property type="nucleotide sequence ID" value="NZ_BMZV01000003.1"/>
</dbReference>
<feature type="transmembrane region" description="Helical" evidence="2">
    <location>
        <begin position="240"/>
        <end position="262"/>
    </location>
</feature>
<feature type="transmembrane region" description="Helical" evidence="2">
    <location>
        <begin position="164"/>
        <end position="188"/>
    </location>
</feature>
<keyword evidence="2" id="KW-1133">Transmembrane helix</keyword>
<proteinExistence type="predicted"/>
<dbReference type="InterPro" id="IPR010539">
    <property type="entry name" value="BaxI_1-like"/>
</dbReference>
<dbReference type="GeneID" id="93242553"/>
<organism evidence="3 4">
    <name type="scientific">Kocuria marina</name>
    <dbReference type="NCBI Taxonomy" id="223184"/>
    <lineage>
        <taxon>Bacteria</taxon>
        <taxon>Bacillati</taxon>
        <taxon>Actinomycetota</taxon>
        <taxon>Actinomycetes</taxon>
        <taxon>Micrococcales</taxon>
        <taxon>Micrococcaceae</taxon>
        <taxon>Kocuria</taxon>
    </lineage>
</organism>
<dbReference type="eggNOG" id="COG4760">
    <property type="taxonomic scope" value="Bacteria"/>
</dbReference>
<feature type="region of interest" description="Disordered" evidence="1">
    <location>
        <begin position="1"/>
        <end position="31"/>
    </location>
</feature>
<dbReference type="STRING" id="223184.AS25_06880"/>
<keyword evidence="2" id="KW-0812">Transmembrane</keyword>
<protein>
    <submittedName>
        <fullName evidence="3">Membrane protein</fullName>
    </submittedName>
</protein>